<dbReference type="EMBL" id="JAQIZT010000001">
    <property type="protein sequence ID" value="KAJ7010284.1"/>
    <property type="molecule type" value="Genomic_DNA"/>
</dbReference>
<comment type="caution">
    <text evidence="3">The sequence shown here is derived from an EMBL/GenBank/DDBJ whole genome shotgun (WGS) entry which is preliminary data.</text>
</comment>
<name>A0AAD6WH62_9ROSI</name>
<feature type="coiled-coil region" evidence="1">
    <location>
        <begin position="80"/>
        <end position="114"/>
    </location>
</feature>
<dbReference type="AlphaFoldDB" id="A0AAD6WH62"/>
<gene>
    <name evidence="3" type="ORF">NC653_000890</name>
</gene>
<feature type="region of interest" description="Disordered" evidence="2">
    <location>
        <begin position="405"/>
        <end position="452"/>
    </location>
</feature>
<keyword evidence="4" id="KW-1185">Reference proteome</keyword>
<accession>A0AAD6WH62</accession>
<evidence type="ECO:0000313" key="3">
    <source>
        <dbReference type="EMBL" id="KAJ7010284.1"/>
    </source>
</evidence>
<organism evidence="3 4">
    <name type="scientific">Populus alba x Populus x berolinensis</name>
    <dbReference type="NCBI Taxonomy" id="444605"/>
    <lineage>
        <taxon>Eukaryota</taxon>
        <taxon>Viridiplantae</taxon>
        <taxon>Streptophyta</taxon>
        <taxon>Embryophyta</taxon>
        <taxon>Tracheophyta</taxon>
        <taxon>Spermatophyta</taxon>
        <taxon>Magnoliopsida</taxon>
        <taxon>eudicotyledons</taxon>
        <taxon>Gunneridae</taxon>
        <taxon>Pentapetalae</taxon>
        <taxon>rosids</taxon>
        <taxon>fabids</taxon>
        <taxon>Malpighiales</taxon>
        <taxon>Salicaceae</taxon>
        <taxon>Saliceae</taxon>
        <taxon>Populus</taxon>
    </lineage>
</organism>
<feature type="region of interest" description="Disordered" evidence="2">
    <location>
        <begin position="48"/>
        <end position="71"/>
    </location>
</feature>
<feature type="compositionally biased region" description="Basic and acidic residues" evidence="2">
    <location>
        <begin position="423"/>
        <end position="452"/>
    </location>
</feature>
<evidence type="ECO:0000256" key="2">
    <source>
        <dbReference type="SAM" id="MobiDB-lite"/>
    </source>
</evidence>
<dbReference type="Proteomes" id="UP001164929">
    <property type="component" value="Chromosome 1"/>
</dbReference>
<sequence length="584" mass="67270">MEGATASFWKRNYFQDLFDIDRELNASVFLEPAPSVAASSAELAINPFQNTTDTDRKRKVSGATRDTAAEKKRQVDKAYRERCKEMKKKTETKLDALTKENDGLRRENNYLKNEGTQLVQTLQHQKDGMKQLEKEFGQIKSQLHRQNTVVEVLSKRLVLKFENYPVCSKPKPWFLLPECHLTLAREFNPHKGGSDDKDLQRENAELKHDINLLTRKINNPESLNKQREGPAWTAELASQEAERLQQRERSPAARSSARFISLQPVLSRNQALILIKKGILIMSRPKFYDAQKDFLVGCGTGDELNNGWVNDQIPILDQYSAQPEEHGANTFRPPAPADHAHFQPVNTQINHNQSVQPDAYPLPFGTATSYAMEHRLVNNVQLPHQWDQPQGAIYRVNPSISAQMNLPPLAIPGSSQSSNISNADHEKRLRKQESDRKSRAKKEQMRRENEERLVKVTKENNELRKYNATLKDGEVEMKRTLKNFEQKVSYFEKEVRHLNNKLKGQNTKVDVLSEKLVASSETTVLVEEKKRLKRKNELLMTRLNNPDIMQTVELVEEIEKWKLKAKRLQIINEALCDKMNNDEH</sequence>
<protein>
    <submittedName>
        <fullName evidence="3">Uncharacterized protein</fullName>
    </submittedName>
</protein>
<keyword evidence="1" id="KW-0175">Coiled coil</keyword>
<reference evidence="3 4" key="1">
    <citation type="journal article" date="2023" name="Mol. Ecol. Resour.">
        <title>Chromosome-level genome assembly of a triploid poplar Populus alba 'Berolinensis'.</title>
        <authorList>
            <person name="Chen S."/>
            <person name="Yu Y."/>
            <person name="Wang X."/>
            <person name="Wang S."/>
            <person name="Zhang T."/>
            <person name="Zhou Y."/>
            <person name="He R."/>
            <person name="Meng N."/>
            <person name="Wang Y."/>
            <person name="Liu W."/>
            <person name="Liu Z."/>
            <person name="Liu J."/>
            <person name="Guo Q."/>
            <person name="Huang H."/>
            <person name="Sederoff R.R."/>
            <person name="Wang G."/>
            <person name="Qu G."/>
            <person name="Chen S."/>
        </authorList>
    </citation>
    <scope>NUCLEOTIDE SEQUENCE [LARGE SCALE GENOMIC DNA]</scope>
    <source>
        <strain evidence="3">SC-2020</strain>
    </source>
</reference>
<evidence type="ECO:0000313" key="4">
    <source>
        <dbReference type="Proteomes" id="UP001164929"/>
    </source>
</evidence>
<feature type="compositionally biased region" description="Polar residues" evidence="2">
    <location>
        <begin position="413"/>
        <end position="422"/>
    </location>
</feature>
<proteinExistence type="predicted"/>
<evidence type="ECO:0000256" key="1">
    <source>
        <dbReference type="SAM" id="Coils"/>
    </source>
</evidence>